<name>A0AAV2TDZ0_CALDB</name>
<proteinExistence type="predicted"/>
<evidence type="ECO:0000256" key="1">
    <source>
        <dbReference type="SAM" id="Phobius"/>
    </source>
</evidence>
<dbReference type="AlphaFoldDB" id="A0AAV2TDZ0"/>
<gene>
    <name evidence="2" type="ORF">CDAUBV1_LOCUS7520</name>
</gene>
<keyword evidence="1" id="KW-0812">Transmembrane</keyword>
<dbReference type="EMBL" id="CAXLJL010000190">
    <property type="protein sequence ID" value="CAL5134314.1"/>
    <property type="molecule type" value="Genomic_DNA"/>
</dbReference>
<feature type="transmembrane region" description="Helical" evidence="1">
    <location>
        <begin position="71"/>
        <end position="94"/>
    </location>
</feature>
<dbReference type="Proteomes" id="UP001497525">
    <property type="component" value="Unassembled WGS sequence"/>
</dbReference>
<reference evidence="2" key="1">
    <citation type="submission" date="2024-06" db="EMBL/GenBank/DDBJ databases">
        <authorList>
            <person name="Liu X."/>
            <person name="Lenzi L."/>
            <person name="Haldenby T S."/>
            <person name="Uol C."/>
        </authorList>
    </citation>
    <scope>NUCLEOTIDE SEQUENCE</scope>
</reference>
<accession>A0AAV2TDZ0</accession>
<feature type="transmembrane region" description="Helical" evidence="1">
    <location>
        <begin position="101"/>
        <end position="125"/>
    </location>
</feature>
<evidence type="ECO:0000313" key="3">
    <source>
        <dbReference type="Proteomes" id="UP001497525"/>
    </source>
</evidence>
<protein>
    <submittedName>
        <fullName evidence="2">Uncharacterized protein</fullName>
    </submittedName>
</protein>
<keyword evidence="1" id="KW-1133">Transmembrane helix</keyword>
<evidence type="ECO:0000313" key="2">
    <source>
        <dbReference type="EMBL" id="CAL5134314.1"/>
    </source>
</evidence>
<comment type="caution">
    <text evidence="2">The sequence shown here is derived from an EMBL/GenBank/DDBJ whole genome shotgun (WGS) entry which is preliminary data.</text>
</comment>
<feature type="transmembrane region" description="Helical" evidence="1">
    <location>
        <begin position="35"/>
        <end position="65"/>
    </location>
</feature>
<keyword evidence="1" id="KW-0472">Membrane</keyword>
<feature type="transmembrane region" description="Helical" evidence="1">
    <location>
        <begin position="145"/>
        <end position="171"/>
    </location>
</feature>
<organism evidence="2 3">
    <name type="scientific">Calicophoron daubneyi</name>
    <name type="common">Rumen fluke</name>
    <name type="synonym">Paramphistomum daubneyi</name>
    <dbReference type="NCBI Taxonomy" id="300641"/>
    <lineage>
        <taxon>Eukaryota</taxon>
        <taxon>Metazoa</taxon>
        <taxon>Spiralia</taxon>
        <taxon>Lophotrochozoa</taxon>
        <taxon>Platyhelminthes</taxon>
        <taxon>Trematoda</taxon>
        <taxon>Digenea</taxon>
        <taxon>Plagiorchiida</taxon>
        <taxon>Pronocephalata</taxon>
        <taxon>Paramphistomoidea</taxon>
        <taxon>Paramphistomidae</taxon>
        <taxon>Calicophoron</taxon>
    </lineage>
</organism>
<sequence>MSSYHPSLEKVMEENEEEVLSECETLASPKPYKTLVILFVFLGVITAITFACGLTTLVQNCLLFYLYQNKLYPAFGIGVGAITVTSSLMGFLTLRTRDKCLVFFVLSVELVTVCANVVEICVCFPTTKWDSIVDLALTGDARAKRISICVSSVVIVCCCILHAIFLSLYTWKTRLAENLFT</sequence>